<accession>A0ABR9HZE3</accession>
<reference evidence="1 2" key="1">
    <citation type="submission" date="2020-10" db="EMBL/GenBank/DDBJ databases">
        <title>Sequencing the genomes of 1000 actinobacteria strains.</title>
        <authorList>
            <person name="Klenk H.-P."/>
        </authorList>
    </citation>
    <scope>NUCLEOTIDE SEQUENCE [LARGE SCALE GENOMIC DNA]</scope>
    <source>
        <strain evidence="1 2">DSM 44653</strain>
    </source>
</reference>
<gene>
    <name evidence="1" type="ORF">H4696_003405</name>
</gene>
<dbReference type="EMBL" id="JADBEG010000001">
    <property type="protein sequence ID" value="MBE1496305.1"/>
    <property type="molecule type" value="Genomic_DNA"/>
</dbReference>
<protein>
    <submittedName>
        <fullName evidence="1">Uncharacterized protein</fullName>
    </submittedName>
</protein>
<keyword evidence="2" id="KW-1185">Reference proteome</keyword>
<organism evidence="1 2">
    <name type="scientific">Amycolatopsis lexingtonensis</name>
    <dbReference type="NCBI Taxonomy" id="218822"/>
    <lineage>
        <taxon>Bacteria</taxon>
        <taxon>Bacillati</taxon>
        <taxon>Actinomycetota</taxon>
        <taxon>Actinomycetes</taxon>
        <taxon>Pseudonocardiales</taxon>
        <taxon>Pseudonocardiaceae</taxon>
        <taxon>Amycolatopsis</taxon>
    </lineage>
</organism>
<proteinExistence type="predicted"/>
<name>A0ABR9HZE3_9PSEU</name>
<evidence type="ECO:0000313" key="2">
    <source>
        <dbReference type="Proteomes" id="UP000631670"/>
    </source>
</evidence>
<comment type="caution">
    <text evidence="1">The sequence shown here is derived from an EMBL/GenBank/DDBJ whole genome shotgun (WGS) entry which is preliminary data.</text>
</comment>
<sequence length="77" mass="7865">MVITMRSVGDATMTVKKPPDDHTTAKLFTGTTLCHIVRNIPTFDGSAITTCTTPALAGTALPSAVVAAGRAAATDHP</sequence>
<dbReference type="RefSeq" id="WP_143265164.1">
    <property type="nucleotide sequence ID" value="NZ_JADBEG010000001.1"/>
</dbReference>
<evidence type="ECO:0000313" key="1">
    <source>
        <dbReference type="EMBL" id="MBE1496305.1"/>
    </source>
</evidence>
<dbReference type="Proteomes" id="UP000631670">
    <property type="component" value="Unassembled WGS sequence"/>
</dbReference>